<accession>A0ABU0Q3R8</accession>
<name>A0ABU0Q3R8_STRAH</name>
<dbReference type="Proteomes" id="UP001243364">
    <property type="component" value="Unassembled WGS sequence"/>
</dbReference>
<keyword evidence="2" id="KW-1185">Reference proteome</keyword>
<protein>
    <submittedName>
        <fullName evidence="1">Uncharacterized protein</fullName>
    </submittedName>
</protein>
<reference evidence="1 2" key="1">
    <citation type="submission" date="2023-07" db="EMBL/GenBank/DDBJ databases">
        <title>Comparative genomics of wheat-associated soil bacteria to identify genetic determinants of phenazine resistance.</title>
        <authorList>
            <person name="Mouncey N."/>
        </authorList>
    </citation>
    <scope>NUCLEOTIDE SEQUENCE [LARGE SCALE GENOMIC DNA]</scope>
    <source>
        <strain evidence="1 2">W4I19-2</strain>
    </source>
</reference>
<dbReference type="RefSeq" id="WP_307044906.1">
    <property type="nucleotide sequence ID" value="NZ_JAUSYA010000001.1"/>
</dbReference>
<evidence type="ECO:0000313" key="1">
    <source>
        <dbReference type="EMBL" id="MDQ0685287.1"/>
    </source>
</evidence>
<sequence length="216" mass="23544">MNLHLNDDVPDGLTSTARAFVSTHGIRVDTSSIEEHRDRWLARGIPSAVVDRMAAFQRRWGGLVLPPGPQYEGGPRYFHPDAPEAAPSGGWSFDAGDQRCSVAYSFMIGPADEFGIDGDRWTPLHASVEGWVESLALTHRASLRAKQITKVTGDDVEGIALDDYEPVREAQGLADTWWRGADSLVAIYSGRAECLAFPAARTALIYSGLDEFGLRG</sequence>
<gene>
    <name evidence="1" type="ORF">QFZ56_004250</name>
</gene>
<evidence type="ECO:0000313" key="2">
    <source>
        <dbReference type="Proteomes" id="UP001243364"/>
    </source>
</evidence>
<comment type="caution">
    <text evidence="1">The sequence shown here is derived from an EMBL/GenBank/DDBJ whole genome shotgun (WGS) entry which is preliminary data.</text>
</comment>
<organism evidence="1 2">
    <name type="scientific">Streptomyces achromogenes</name>
    <dbReference type="NCBI Taxonomy" id="67255"/>
    <lineage>
        <taxon>Bacteria</taxon>
        <taxon>Bacillati</taxon>
        <taxon>Actinomycetota</taxon>
        <taxon>Actinomycetes</taxon>
        <taxon>Kitasatosporales</taxon>
        <taxon>Streptomycetaceae</taxon>
        <taxon>Streptomyces</taxon>
    </lineage>
</organism>
<proteinExistence type="predicted"/>
<dbReference type="EMBL" id="JAUSYA010000001">
    <property type="protein sequence ID" value="MDQ0685287.1"/>
    <property type="molecule type" value="Genomic_DNA"/>
</dbReference>